<keyword evidence="3" id="KW-1185">Reference proteome</keyword>
<dbReference type="HOGENOM" id="CLU_2761335_0_0_1"/>
<keyword evidence="1" id="KW-0472">Membrane</keyword>
<sequence length="70" mass="7901">MHIKYVSCFLFLLFILWVFAILAIRVLGLLLVLIEGFFFPIPSIAGLMETLSEQDINNIVISSSNLCLLL</sequence>
<dbReference type="Proteomes" id="UP000032141">
    <property type="component" value="Unassembled WGS sequence"/>
</dbReference>
<reference evidence="2" key="2">
    <citation type="submission" date="2015-06" db="UniProtKB">
        <authorList>
            <consortium name="EnsemblPlants"/>
        </authorList>
    </citation>
    <scope>IDENTIFICATION</scope>
</reference>
<keyword evidence="1" id="KW-1133">Transmembrane helix</keyword>
<dbReference type="EnsemblPlants" id="Bo27814s010.1">
    <property type="protein sequence ID" value="Bo27814s010.1"/>
    <property type="gene ID" value="Bo27814s010"/>
</dbReference>
<organism evidence="2 3">
    <name type="scientific">Brassica oleracea var. oleracea</name>
    <dbReference type="NCBI Taxonomy" id="109376"/>
    <lineage>
        <taxon>Eukaryota</taxon>
        <taxon>Viridiplantae</taxon>
        <taxon>Streptophyta</taxon>
        <taxon>Embryophyta</taxon>
        <taxon>Tracheophyta</taxon>
        <taxon>Spermatophyta</taxon>
        <taxon>Magnoliopsida</taxon>
        <taxon>eudicotyledons</taxon>
        <taxon>Gunneridae</taxon>
        <taxon>Pentapetalae</taxon>
        <taxon>rosids</taxon>
        <taxon>malvids</taxon>
        <taxon>Brassicales</taxon>
        <taxon>Brassicaceae</taxon>
        <taxon>Brassiceae</taxon>
        <taxon>Brassica</taxon>
    </lineage>
</organism>
<accession>A0A0D3AH61</accession>
<keyword evidence="1" id="KW-0812">Transmembrane</keyword>
<reference evidence="2" key="1">
    <citation type="journal article" date="2014" name="Genome Biol.">
        <title>Transcriptome and methylome profiling reveals relics of genome dominance in the mesopolyploid Brassica oleracea.</title>
        <authorList>
            <person name="Parkin I.A."/>
            <person name="Koh C."/>
            <person name="Tang H."/>
            <person name="Robinson S.J."/>
            <person name="Kagale S."/>
            <person name="Clarke W.E."/>
            <person name="Town C.D."/>
            <person name="Nixon J."/>
            <person name="Krishnakumar V."/>
            <person name="Bidwell S.L."/>
            <person name="Denoeud F."/>
            <person name="Belcram H."/>
            <person name="Links M.G."/>
            <person name="Just J."/>
            <person name="Clarke C."/>
            <person name="Bender T."/>
            <person name="Huebert T."/>
            <person name="Mason A.S."/>
            <person name="Pires J.C."/>
            <person name="Barker G."/>
            <person name="Moore J."/>
            <person name="Walley P.G."/>
            <person name="Manoli S."/>
            <person name="Batley J."/>
            <person name="Edwards D."/>
            <person name="Nelson M.N."/>
            <person name="Wang X."/>
            <person name="Paterson A.H."/>
            <person name="King G."/>
            <person name="Bancroft I."/>
            <person name="Chalhoub B."/>
            <person name="Sharpe A.G."/>
        </authorList>
    </citation>
    <scope>NUCLEOTIDE SEQUENCE [LARGE SCALE GENOMIC DNA]</scope>
    <source>
        <strain evidence="2">cv. TO1000</strain>
    </source>
</reference>
<proteinExistence type="predicted"/>
<protein>
    <submittedName>
        <fullName evidence="2">Uncharacterized protein</fullName>
    </submittedName>
</protein>
<name>A0A0D3AH61_BRAOL</name>
<feature type="transmembrane region" description="Helical" evidence="1">
    <location>
        <begin position="9"/>
        <end position="34"/>
    </location>
</feature>
<evidence type="ECO:0000256" key="1">
    <source>
        <dbReference type="SAM" id="Phobius"/>
    </source>
</evidence>
<dbReference type="Gramene" id="Bo27814s010.1">
    <property type="protein sequence ID" value="Bo27814s010.1"/>
    <property type="gene ID" value="Bo27814s010"/>
</dbReference>
<evidence type="ECO:0000313" key="2">
    <source>
        <dbReference type="EnsemblPlants" id="Bo27814s010.1"/>
    </source>
</evidence>
<evidence type="ECO:0000313" key="3">
    <source>
        <dbReference type="Proteomes" id="UP000032141"/>
    </source>
</evidence>
<dbReference type="AlphaFoldDB" id="A0A0D3AH61"/>